<dbReference type="AlphaFoldDB" id="A0A099VY78"/>
<dbReference type="OrthoDB" id="2365617at2"/>
<evidence type="ECO:0000313" key="2">
    <source>
        <dbReference type="Proteomes" id="UP000029844"/>
    </source>
</evidence>
<keyword evidence="2" id="KW-1185">Reference proteome</keyword>
<dbReference type="Proteomes" id="UP000029844">
    <property type="component" value="Unassembled WGS sequence"/>
</dbReference>
<protein>
    <submittedName>
        <fullName evidence="1">Uncharacterized protein</fullName>
    </submittedName>
</protein>
<reference evidence="1 2" key="1">
    <citation type="submission" date="2014-05" db="EMBL/GenBank/DDBJ databases">
        <title>Novel Listeriaceae from food processing environments.</title>
        <authorList>
            <person name="den Bakker H.C."/>
        </authorList>
    </citation>
    <scope>NUCLEOTIDE SEQUENCE [LARGE SCALE GENOMIC DNA]</scope>
    <source>
        <strain evidence="1 2">FSL A5-0281</strain>
    </source>
</reference>
<gene>
    <name evidence="1" type="ORF">EP57_15070</name>
</gene>
<proteinExistence type="predicted"/>
<dbReference type="STRING" id="1552123.EP57_15070"/>
<sequence>MIWQILLIALGGGIFVFGLFYPKRWHKGWLDGGWPDFDGVDSFIISVVLGIVAFILMILPWYVMKTLLILGGLTLIYMAGWVFTF</sequence>
<dbReference type="RefSeq" id="WP_036087887.1">
    <property type="nucleotide sequence ID" value="NZ_CBCSHQ010000007.1"/>
</dbReference>
<organism evidence="1 2">
    <name type="scientific">Listeria booriae</name>
    <dbReference type="NCBI Taxonomy" id="1552123"/>
    <lineage>
        <taxon>Bacteria</taxon>
        <taxon>Bacillati</taxon>
        <taxon>Bacillota</taxon>
        <taxon>Bacilli</taxon>
        <taxon>Bacillales</taxon>
        <taxon>Listeriaceae</taxon>
        <taxon>Listeria</taxon>
    </lineage>
</organism>
<evidence type="ECO:0000313" key="1">
    <source>
        <dbReference type="EMBL" id="KGL38484.1"/>
    </source>
</evidence>
<comment type="caution">
    <text evidence="1">The sequence shown here is derived from an EMBL/GenBank/DDBJ whole genome shotgun (WGS) entry which is preliminary data.</text>
</comment>
<name>A0A099VY78_9LIST</name>
<dbReference type="GeneID" id="58718659"/>
<accession>A0A099VY78</accession>
<dbReference type="EMBL" id="JNFA01000029">
    <property type="protein sequence ID" value="KGL38484.1"/>
    <property type="molecule type" value="Genomic_DNA"/>
</dbReference>